<organism evidence="1">
    <name type="scientific">Pseudomonas phage HRDY3</name>
    <dbReference type="NCBI Taxonomy" id="3236930"/>
    <lineage>
        <taxon>Viruses</taxon>
    </lineage>
</organism>
<reference evidence="1" key="1">
    <citation type="submission" date="2024-07" db="EMBL/GenBank/DDBJ databases">
        <authorList>
            <person name="Bringhurst R.M."/>
            <person name="Homer T.E."/>
        </authorList>
    </citation>
    <scope>NUCLEOTIDE SEQUENCE</scope>
</reference>
<dbReference type="EMBL" id="PQ015379">
    <property type="protein sequence ID" value="XDJ15380.1"/>
    <property type="molecule type" value="Genomic_DNA"/>
</dbReference>
<evidence type="ECO:0000313" key="1">
    <source>
        <dbReference type="EMBL" id="XDJ15380.1"/>
    </source>
</evidence>
<sequence>MRAVFMKHLNTQTQRPEVVALASTDNAKYSTAQLLEHAAMILRGKIERGELKEEHIYEVNLRN</sequence>
<accession>A0AB39CEU0</accession>
<proteinExistence type="predicted"/>
<protein>
    <submittedName>
        <fullName evidence="1">Uncharacterized protein</fullName>
    </submittedName>
</protein>
<name>A0AB39CEU0_9VIRU</name>